<sequence>MKIEVEVITKETIKPSSPTPHHLHHHQLSFLDQLAPHAYVPFLYFYEFNGSTNIHQISNLLKTSLSKVLTQYYPFAGRVRNNLFVHCQDQGIPFSEVKVKTHLLSDVITNPCLSELHKLLPFKLDEVTETALGVQLNVFECGGIAVGLCISHRIADGLSCFTFVNNWAAASNCGPGNKNSIVGPDFSAASIFPPRNMDGYLGFPITEIKTKMFVFDVSKVEALRSRYEQSIKVSKTQKRPSKVEALSAFLWDIFVLSRPRERAQTLYAVVYIMDLRSRFKPPLPQHTFGNYYRAAMATPTLPTGEKHHGSVRQVMEEIEKIDNNYMRKFQDGYQEHLDFMKKRTEKAAKGELVTLTFSSVCKFPVYDADFGWGRPTWVSMTAMRISNQIVFMDTRNGDGIESYFSLKEEDMDKFEHNKEFMALLRSPIDLCCLISKAGGAIEMSFSGIIDTALNRGTTTLSSPIPEAVAAQVLMNVVNVAASAILWERHMPIAIAPHLK</sequence>
<dbReference type="PANTHER" id="PTHR31623:SF46">
    <property type="entry name" value="VINORINE SYNTHASE-LIKE"/>
    <property type="match status" value="1"/>
</dbReference>
<name>A0A4Y1QQ33_PRUDU</name>
<evidence type="ECO:0000256" key="1">
    <source>
        <dbReference type="ARBA" id="ARBA00009861"/>
    </source>
</evidence>
<dbReference type="EMBL" id="AP019297">
    <property type="protein sequence ID" value="BBG93939.1"/>
    <property type="molecule type" value="Genomic_DNA"/>
</dbReference>
<dbReference type="Gene3D" id="3.30.559.10">
    <property type="entry name" value="Chloramphenicol acetyltransferase-like domain"/>
    <property type="match status" value="2"/>
</dbReference>
<evidence type="ECO:0000256" key="3">
    <source>
        <dbReference type="ARBA" id="ARBA00023315"/>
    </source>
</evidence>
<evidence type="ECO:0000256" key="2">
    <source>
        <dbReference type="ARBA" id="ARBA00022679"/>
    </source>
</evidence>
<gene>
    <name evidence="4" type="ORF">Prudu_002097</name>
</gene>
<dbReference type="PANTHER" id="PTHR31623">
    <property type="entry name" value="F21J9.9"/>
    <property type="match status" value="1"/>
</dbReference>
<keyword evidence="2 4" id="KW-0808">Transferase</keyword>
<evidence type="ECO:0000313" key="4">
    <source>
        <dbReference type="EMBL" id="BBG93939.1"/>
    </source>
</evidence>
<protein>
    <submittedName>
        <fullName evidence="4">HXXXD-type acyl-transferase family protein</fullName>
    </submittedName>
</protein>
<dbReference type="InterPro" id="IPR023213">
    <property type="entry name" value="CAT-like_dom_sf"/>
</dbReference>
<comment type="similarity">
    <text evidence="1">Belongs to the plant acyltransferase family.</text>
</comment>
<organism evidence="4">
    <name type="scientific">Prunus dulcis</name>
    <name type="common">Almond</name>
    <name type="synonym">Amygdalus dulcis</name>
    <dbReference type="NCBI Taxonomy" id="3755"/>
    <lineage>
        <taxon>Eukaryota</taxon>
        <taxon>Viridiplantae</taxon>
        <taxon>Streptophyta</taxon>
        <taxon>Embryophyta</taxon>
        <taxon>Tracheophyta</taxon>
        <taxon>Spermatophyta</taxon>
        <taxon>Magnoliopsida</taxon>
        <taxon>eudicotyledons</taxon>
        <taxon>Gunneridae</taxon>
        <taxon>Pentapetalae</taxon>
        <taxon>rosids</taxon>
        <taxon>fabids</taxon>
        <taxon>Rosales</taxon>
        <taxon>Rosaceae</taxon>
        <taxon>Amygdaloideae</taxon>
        <taxon>Amygdaleae</taxon>
        <taxon>Prunus</taxon>
    </lineage>
</organism>
<dbReference type="Pfam" id="PF02458">
    <property type="entry name" value="Transferase"/>
    <property type="match status" value="1"/>
</dbReference>
<keyword evidence="3" id="KW-0012">Acyltransferase</keyword>
<proteinExistence type="inferred from homology"/>
<dbReference type="GO" id="GO:0016746">
    <property type="term" value="F:acyltransferase activity"/>
    <property type="evidence" value="ECO:0007669"/>
    <property type="project" value="UniProtKB-KW"/>
</dbReference>
<accession>A0A4Y1QQ33</accession>
<reference evidence="4" key="1">
    <citation type="journal article" date="2019" name="Science">
        <title>Mutation of a bHLH transcription factor allowed almond domestication.</title>
        <authorList>
            <person name="Sanchez-Perez R."/>
            <person name="Pavan S."/>
            <person name="Mazzeo R."/>
            <person name="Moldovan C."/>
            <person name="Aiese Cigliano R."/>
            <person name="Del Cueto J."/>
            <person name="Ricciardi F."/>
            <person name="Lotti C."/>
            <person name="Ricciardi L."/>
            <person name="Dicenta F."/>
            <person name="Lopez-Marques R.L."/>
            <person name="Lindberg Moller B."/>
        </authorList>
    </citation>
    <scope>NUCLEOTIDE SEQUENCE</scope>
</reference>
<dbReference type="AlphaFoldDB" id="A0A4Y1QQ33"/>